<dbReference type="Gene3D" id="1.20.5.300">
    <property type="match status" value="1"/>
</dbReference>
<evidence type="ECO:0000313" key="4">
    <source>
        <dbReference type="Proteomes" id="UP001239782"/>
    </source>
</evidence>
<organism evidence="3 4">
    <name type="scientific">Pleionea litopenaei</name>
    <dbReference type="NCBI Taxonomy" id="3070815"/>
    <lineage>
        <taxon>Bacteria</taxon>
        <taxon>Pseudomonadati</taxon>
        <taxon>Pseudomonadota</taxon>
        <taxon>Gammaproteobacteria</taxon>
        <taxon>Oceanospirillales</taxon>
        <taxon>Pleioneaceae</taxon>
        <taxon>Pleionea</taxon>
    </lineage>
</organism>
<evidence type="ECO:0000256" key="2">
    <source>
        <dbReference type="SAM" id="MobiDB-lite"/>
    </source>
</evidence>
<dbReference type="PANTHER" id="PTHR36508">
    <property type="entry name" value="PROTEIN SLYX"/>
    <property type="match status" value="1"/>
</dbReference>
<dbReference type="KEGG" id="plei:Q9312_02165"/>
<accession>A0AA51RUH1</accession>
<dbReference type="RefSeq" id="WP_309202888.1">
    <property type="nucleotide sequence ID" value="NZ_CP133548.1"/>
</dbReference>
<dbReference type="AlphaFoldDB" id="A0AA51RUH1"/>
<evidence type="ECO:0000256" key="1">
    <source>
        <dbReference type="HAMAP-Rule" id="MF_00715"/>
    </source>
</evidence>
<comment type="similarity">
    <text evidence="1">Belongs to the SlyX family.</text>
</comment>
<dbReference type="Proteomes" id="UP001239782">
    <property type="component" value="Chromosome"/>
</dbReference>
<dbReference type="InterPro" id="IPR007236">
    <property type="entry name" value="SlyX"/>
</dbReference>
<feature type="compositionally biased region" description="Basic and acidic residues" evidence="2">
    <location>
        <begin position="57"/>
        <end position="69"/>
    </location>
</feature>
<dbReference type="EMBL" id="CP133548">
    <property type="protein sequence ID" value="WMS87740.1"/>
    <property type="molecule type" value="Genomic_DNA"/>
</dbReference>
<feature type="region of interest" description="Disordered" evidence="2">
    <location>
        <begin position="49"/>
        <end position="69"/>
    </location>
</feature>
<dbReference type="Pfam" id="PF04102">
    <property type="entry name" value="SlyX"/>
    <property type="match status" value="1"/>
</dbReference>
<dbReference type="PANTHER" id="PTHR36508:SF1">
    <property type="entry name" value="PROTEIN SLYX"/>
    <property type="match status" value="1"/>
</dbReference>
<protein>
    <recommendedName>
        <fullName evidence="1">Protein SlyX homolog</fullName>
    </recommendedName>
</protein>
<sequence>MNIEQRVTDLECQLSFQDDTIETLNQTVIAQRKQIDELSHQISKLSTQLTTLQNEQNDDKTADERPPHY</sequence>
<name>A0AA51RUH1_9GAMM</name>
<keyword evidence="4" id="KW-1185">Reference proteome</keyword>
<dbReference type="HAMAP" id="MF_00715">
    <property type="entry name" value="SlyX"/>
    <property type="match status" value="1"/>
</dbReference>
<proteinExistence type="inferred from homology"/>
<gene>
    <name evidence="1" type="primary">slyX</name>
    <name evidence="3" type="ORF">Q9312_02165</name>
</gene>
<evidence type="ECO:0000313" key="3">
    <source>
        <dbReference type="EMBL" id="WMS87740.1"/>
    </source>
</evidence>
<reference evidence="3 4" key="1">
    <citation type="submission" date="2023-08" db="EMBL/GenBank/DDBJ databases">
        <title>Pleionea litopenaei sp. nov., isolated from stomach of juvenile Litopenaeus vannamei.</title>
        <authorList>
            <person name="Rho A.M."/>
            <person name="Hwang C.Y."/>
        </authorList>
    </citation>
    <scope>NUCLEOTIDE SEQUENCE [LARGE SCALE GENOMIC DNA]</scope>
    <source>
        <strain evidence="3 4">HL-JVS1</strain>
    </source>
</reference>